<dbReference type="PANTHER" id="PTHR22911">
    <property type="entry name" value="ACYL-MALONYL CONDENSING ENZYME-RELATED"/>
    <property type="match status" value="1"/>
</dbReference>
<reference evidence="3" key="1">
    <citation type="submission" date="2023-07" db="EMBL/GenBank/DDBJ databases">
        <authorList>
            <consortium name="AG Swart"/>
            <person name="Singh M."/>
            <person name="Singh A."/>
            <person name="Seah K."/>
            <person name="Emmerich C."/>
        </authorList>
    </citation>
    <scope>NUCLEOTIDE SEQUENCE</scope>
    <source>
        <strain evidence="3">DP1</strain>
    </source>
</reference>
<keyword evidence="1" id="KW-1133">Transmembrane helix</keyword>
<evidence type="ECO:0000313" key="3">
    <source>
        <dbReference type="EMBL" id="CAI2372694.1"/>
    </source>
</evidence>
<organism evidence="3 4">
    <name type="scientific">Euplotes crassus</name>
    <dbReference type="NCBI Taxonomy" id="5936"/>
    <lineage>
        <taxon>Eukaryota</taxon>
        <taxon>Sar</taxon>
        <taxon>Alveolata</taxon>
        <taxon>Ciliophora</taxon>
        <taxon>Intramacronucleata</taxon>
        <taxon>Spirotrichea</taxon>
        <taxon>Hypotrichia</taxon>
        <taxon>Euplotida</taxon>
        <taxon>Euplotidae</taxon>
        <taxon>Moneuplotes</taxon>
    </lineage>
</organism>
<feature type="domain" description="EamA" evidence="2">
    <location>
        <begin position="156"/>
        <end position="304"/>
    </location>
</feature>
<feature type="transmembrane region" description="Helical" evidence="1">
    <location>
        <begin position="92"/>
        <end position="113"/>
    </location>
</feature>
<feature type="transmembrane region" description="Helical" evidence="1">
    <location>
        <begin position="263"/>
        <end position="281"/>
    </location>
</feature>
<dbReference type="GO" id="GO:0016020">
    <property type="term" value="C:membrane"/>
    <property type="evidence" value="ECO:0007669"/>
    <property type="project" value="InterPro"/>
</dbReference>
<sequence>MFLACLALIGGSSAIPFINYYDETPTVLRLMWRNQIASLYGVPFSVYFLYQVWDTIKWSSVLSWGMLGEALACSFIRTFASILYVWSSSFTIVSHAVYLANLSGVFLVCVSLVRGKSTHRFEIVGSVIVVAAVLVLINDSSSSKVGEDSGKGSIVIGDLLALATTPMWAAFFILNSYLVKRLPSMVCFQITTFIQMLMQIAVYFWYFGTGGFVSFDEKRGMFGWASNENIVWSLLVFGPVTCIFGSGGYYFTASYFPPHIIGTIFLLEPVLGQIFGILLSQDHYPQILTYIGGIGIFIGVGLTIRGDLLKSNESQTNIIPEEPVDSIHNHSLLS</sequence>
<dbReference type="Proteomes" id="UP001295684">
    <property type="component" value="Unassembled WGS sequence"/>
</dbReference>
<evidence type="ECO:0000256" key="1">
    <source>
        <dbReference type="SAM" id="Phobius"/>
    </source>
</evidence>
<feature type="transmembrane region" description="Helical" evidence="1">
    <location>
        <begin position="152"/>
        <end position="174"/>
    </location>
</feature>
<dbReference type="InterPro" id="IPR037185">
    <property type="entry name" value="EmrE-like"/>
</dbReference>
<feature type="transmembrane region" description="Helical" evidence="1">
    <location>
        <begin position="230"/>
        <end position="251"/>
    </location>
</feature>
<evidence type="ECO:0000313" key="4">
    <source>
        <dbReference type="Proteomes" id="UP001295684"/>
    </source>
</evidence>
<dbReference type="EMBL" id="CAMPGE010013991">
    <property type="protein sequence ID" value="CAI2372694.1"/>
    <property type="molecule type" value="Genomic_DNA"/>
</dbReference>
<feature type="transmembrane region" description="Helical" evidence="1">
    <location>
        <begin position="120"/>
        <end position="137"/>
    </location>
</feature>
<keyword evidence="4" id="KW-1185">Reference proteome</keyword>
<proteinExistence type="predicted"/>
<protein>
    <recommendedName>
        <fullName evidence="2">EamA domain-containing protein</fullName>
    </recommendedName>
</protein>
<evidence type="ECO:0000259" key="2">
    <source>
        <dbReference type="Pfam" id="PF00892"/>
    </source>
</evidence>
<feature type="transmembrane region" description="Helical" evidence="1">
    <location>
        <begin position="287"/>
        <end position="304"/>
    </location>
</feature>
<keyword evidence="1" id="KW-0472">Membrane</keyword>
<comment type="caution">
    <text evidence="3">The sequence shown here is derived from an EMBL/GenBank/DDBJ whole genome shotgun (WGS) entry which is preliminary data.</text>
</comment>
<feature type="transmembrane region" description="Helical" evidence="1">
    <location>
        <begin position="30"/>
        <end position="50"/>
    </location>
</feature>
<dbReference type="SUPFAM" id="SSF103481">
    <property type="entry name" value="Multidrug resistance efflux transporter EmrE"/>
    <property type="match status" value="1"/>
</dbReference>
<dbReference type="Pfam" id="PF00892">
    <property type="entry name" value="EamA"/>
    <property type="match status" value="1"/>
</dbReference>
<keyword evidence="1" id="KW-0812">Transmembrane</keyword>
<dbReference type="InterPro" id="IPR000620">
    <property type="entry name" value="EamA_dom"/>
</dbReference>
<accession>A0AAD2CVE5</accession>
<feature type="transmembrane region" description="Helical" evidence="1">
    <location>
        <begin position="62"/>
        <end position="86"/>
    </location>
</feature>
<name>A0AAD2CVE5_EUPCR</name>
<dbReference type="AlphaFoldDB" id="A0AAD2CVE5"/>
<feature type="transmembrane region" description="Helical" evidence="1">
    <location>
        <begin position="186"/>
        <end position="206"/>
    </location>
</feature>
<gene>
    <name evidence="3" type="ORF">ECRASSUSDP1_LOCUS14025</name>
</gene>
<dbReference type="PANTHER" id="PTHR22911:SF76">
    <property type="entry name" value="EAMA DOMAIN-CONTAINING PROTEIN"/>
    <property type="match status" value="1"/>
</dbReference>